<name>A0A195FVP2_9HYME</name>
<gene>
    <name evidence="1" type="ORF">ALC56_01664</name>
</gene>
<evidence type="ECO:0000313" key="2">
    <source>
        <dbReference type="Proteomes" id="UP000078541"/>
    </source>
</evidence>
<protein>
    <submittedName>
        <fullName evidence="1">Uncharacterized protein</fullName>
    </submittedName>
</protein>
<dbReference type="STRING" id="34720.A0A195FVP2"/>
<sequence>ITARVRFVLKPVNACHSYDLMAKPIKYLSQTELESYNINRKKISIRTPVLQDKYIYIYIYIHIPKTIFHVNTSPYSMCTGSFVSCISFRIKVAHDNNFQNNFRLLAGGKAKLLGAVDRTFFLQLQDSSQEKSLMRPALINVATLIRP</sequence>
<reference evidence="1 2" key="1">
    <citation type="submission" date="2016-03" db="EMBL/GenBank/DDBJ databases">
        <title>Trachymyrmex septentrionalis WGS genome.</title>
        <authorList>
            <person name="Nygaard S."/>
            <person name="Hu H."/>
            <person name="Boomsma J."/>
            <person name="Zhang G."/>
        </authorList>
    </citation>
    <scope>NUCLEOTIDE SEQUENCE [LARGE SCALE GENOMIC DNA]</scope>
    <source>
        <strain evidence="1">Tsep2-gDNA-1</strain>
        <tissue evidence="1">Whole body</tissue>
    </source>
</reference>
<organism evidence="1 2">
    <name type="scientific">Trachymyrmex septentrionalis</name>
    <dbReference type="NCBI Taxonomy" id="34720"/>
    <lineage>
        <taxon>Eukaryota</taxon>
        <taxon>Metazoa</taxon>
        <taxon>Ecdysozoa</taxon>
        <taxon>Arthropoda</taxon>
        <taxon>Hexapoda</taxon>
        <taxon>Insecta</taxon>
        <taxon>Pterygota</taxon>
        <taxon>Neoptera</taxon>
        <taxon>Endopterygota</taxon>
        <taxon>Hymenoptera</taxon>
        <taxon>Apocrita</taxon>
        <taxon>Aculeata</taxon>
        <taxon>Formicoidea</taxon>
        <taxon>Formicidae</taxon>
        <taxon>Myrmicinae</taxon>
        <taxon>Trachymyrmex</taxon>
    </lineage>
</organism>
<keyword evidence="2" id="KW-1185">Reference proteome</keyword>
<dbReference type="EMBL" id="KQ981268">
    <property type="protein sequence ID" value="KYN43929.1"/>
    <property type="molecule type" value="Genomic_DNA"/>
</dbReference>
<proteinExistence type="predicted"/>
<accession>A0A195FVP2</accession>
<feature type="non-terminal residue" evidence="1">
    <location>
        <position position="1"/>
    </location>
</feature>
<evidence type="ECO:0000313" key="1">
    <source>
        <dbReference type="EMBL" id="KYN43929.1"/>
    </source>
</evidence>
<dbReference type="Proteomes" id="UP000078541">
    <property type="component" value="Unassembled WGS sequence"/>
</dbReference>
<dbReference type="AlphaFoldDB" id="A0A195FVP2"/>